<name>A0A8S1HAM1_9PELO</name>
<dbReference type="AlphaFoldDB" id="A0A8S1HAM1"/>
<gene>
    <name evidence="3" type="ORF">CAUJ_LOCUS8413</name>
</gene>
<reference evidence="3" key="1">
    <citation type="submission" date="2020-10" db="EMBL/GenBank/DDBJ databases">
        <authorList>
            <person name="Kikuchi T."/>
        </authorList>
    </citation>
    <scope>NUCLEOTIDE SEQUENCE</scope>
    <source>
        <strain evidence="3">NKZ352</strain>
    </source>
</reference>
<accession>A0A8S1HAM1</accession>
<proteinExistence type="predicted"/>
<dbReference type="OrthoDB" id="5819135at2759"/>
<dbReference type="InterPro" id="IPR053123">
    <property type="entry name" value="CPG4-like"/>
</dbReference>
<evidence type="ECO:0000259" key="2">
    <source>
        <dbReference type="Pfam" id="PF15481"/>
    </source>
</evidence>
<keyword evidence="4" id="KW-1185">Reference proteome</keyword>
<dbReference type="Pfam" id="PF15481">
    <property type="entry name" value="CPG4"/>
    <property type="match status" value="1"/>
</dbReference>
<comment type="caution">
    <text evidence="3">The sequence shown here is derived from an EMBL/GenBank/DDBJ whole genome shotgun (WGS) entry which is preliminary data.</text>
</comment>
<sequence length="253" mass="28069">MLRQVLICLLVSLASARLHHQLDPYGEEEEELDVNTILKALGTPLCMRKCIDPFIKTTSAIWNMKDVAGNSRTVCSSHSKALACLKADQFCDMKGVFKTASSSVHYMCDRKSLLFERMEACLKPVVDTIMQECDSTCHARSNLTAFSQNSNIKFAAQIGGNIFIVSDHLGPLCGSLACTLPCITKKLNDKCDLSGWLTLDVLMQPLDATAAIVEDLPVSLRDLLHQKIDKRCSFTLSTARLNRIRNGDFNAFY</sequence>
<organism evidence="3 4">
    <name type="scientific">Caenorhabditis auriculariae</name>
    <dbReference type="NCBI Taxonomy" id="2777116"/>
    <lineage>
        <taxon>Eukaryota</taxon>
        <taxon>Metazoa</taxon>
        <taxon>Ecdysozoa</taxon>
        <taxon>Nematoda</taxon>
        <taxon>Chromadorea</taxon>
        <taxon>Rhabditida</taxon>
        <taxon>Rhabditina</taxon>
        <taxon>Rhabditomorpha</taxon>
        <taxon>Rhabditoidea</taxon>
        <taxon>Rhabditidae</taxon>
        <taxon>Peloderinae</taxon>
        <taxon>Caenorhabditis</taxon>
    </lineage>
</organism>
<dbReference type="EMBL" id="CAJGYM010000028">
    <property type="protein sequence ID" value="CAD6192494.1"/>
    <property type="molecule type" value="Genomic_DNA"/>
</dbReference>
<evidence type="ECO:0000313" key="4">
    <source>
        <dbReference type="Proteomes" id="UP000835052"/>
    </source>
</evidence>
<feature type="chain" id="PRO_5035783077" description="Chondroitin proteoglycan 4 domain-containing protein" evidence="1">
    <location>
        <begin position="17"/>
        <end position="253"/>
    </location>
</feature>
<dbReference type="Proteomes" id="UP000835052">
    <property type="component" value="Unassembled WGS sequence"/>
</dbReference>
<dbReference type="PANTHER" id="PTHR37442:SF1">
    <property type="entry name" value="CHONDROITIN PROTEOGLYCAN 4 DOMAIN-CONTAINING PROTEIN"/>
    <property type="match status" value="1"/>
</dbReference>
<feature type="signal peptide" evidence="1">
    <location>
        <begin position="1"/>
        <end position="16"/>
    </location>
</feature>
<dbReference type="PANTHER" id="PTHR37442">
    <property type="entry name" value="F18A1.7 PROTEIN-RELATED"/>
    <property type="match status" value="1"/>
</dbReference>
<dbReference type="InterPro" id="IPR029153">
    <property type="entry name" value="CPG4"/>
</dbReference>
<keyword evidence="1" id="KW-0732">Signal</keyword>
<evidence type="ECO:0000256" key="1">
    <source>
        <dbReference type="SAM" id="SignalP"/>
    </source>
</evidence>
<feature type="domain" description="Chondroitin proteoglycan 4" evidence="2">
    <location>
        <begin position="46"/>
        <end position="138"/>
    </location>
</feature>
<evidence type="ECO:0000313" key="3">
    <source>
        <dbReference type="EMBL" id="CAD6192494.1"/>
    </source>
</evidence>
<protein>
    <recommendedName>
        <fullName evidence="2">Chondroitin proteoglycan 4 domain-containing protein</fullName>
    </recommendedName>
</protein>